<accession>A0ABV9G799</accession>
<evidence type="ECO:0000313" key="3">
    <source>
        <dbReference type="Proteomes" id="UP001595993"/>
    </source>
</evidence>
<dbReference type="EMBL" id="JBHSFE010000011">
    <property type="protein sequence ID" value="MFC4609038.1"/>
    <property type="molecule type" value="Genomic_DNA"/>
</dbReference>
<reference evidence="3" key="1">
    <citation type="journal article" date="2019" name="Int. J. Syst. Evol. Microbiol.">
        <title>The Global Catalogue of Microorganisms (GCM) 10K type strain sequencing project: providing services to taxonomists for standard genome sequencing and annotation.</title>
        <authorList>
            <consortium name="The Broad Institute Genomics Platform"/>
            <consortium name="The Broad Institute Genome Sequencing Center for Infectious Disease"/>
            <person name="Wu L."/>
            <person name="Ma J."/>
        </authorList>
    </citation>
    <scope>NUCLEOTIDE SEQUENCE [LARGE SCALE GENOMIC DNA]</scope>
    <source>
        <strain evidence="3">CGMCC 4.7139</strain>
    </source>
</reference>
<proteinExistence type="predicted"/>
<evidence type="ECO:0000313" key="2">
    <source>
        <dbReference type="EMBL" id="MFC4609038.1"/>
    </source>
</evidence>
<organism evidence="2 3">
    <name type="scientific">Streptomyces maoxianensis</name>
    <dbReference type="NCBI Taxonomy" id="1459942"/>
    <lineage>
        <taxon>Bacteria</taxon>
        <taxon>Bacillati</taxon>
        <taxon>Actinomycetota</taxon>
        <taxon>Actinomycetes</taxon>
        <taxon>Kitasatosporales</taxon>
        <taxon>Streptomycetaceae</taxon>
        <taxon>Streptomyces</taxon>
    </lineage>
</organism>
<feature type="domain" description="PIN like" evidence="1">
    <location>
        <begin position="40"/>
        <end position="264"/>
    </location>
</feature>
<comment type="caution">
    <text evidence="2">The sequence shown here is derived from an EMBL/GenBank/DDBJ whole genome shotgun (WGS) entry which is preliminary data.</text>
</comment>
<dbReference type="Pfam" id="PF18476">
    <property type="entry name" value="PIN_8"/>
    <property type="match status" value="1"/>
</dbReference>
<dbReference type="RefSeq" id="WP_381195295.1">
    <property type="nucleotide sequence ID" value="NZ_JBHSFE010000011.1"/>
</dbReference>
<dbReference type="Proteomes" id="UP001595993">
    <property type="component" value="Unassembled WGS sequence"/>
</dbReference>
<dbReference type="InterPro" id="IPR041578">
    <property type="entry name" value="PIN_8"/>
</dbReference>
<protein>
    <submittedName>
        <fullName evidence="2">PIN-like domain-containing protein</fullName>
    </submittedName>
</protein>
<sequence length="462" mass="51590">MAEASTASGNAMDRGIFDCDEAHRSPIRSDYERIFQQGTVVLDTNVLLNLYRSNESTRRDTLAALAKLRKRLWIPHQVLEEFWRNRELPSVRNHHATKASEASDALDKAVHTAKTAVNGWVAAVQLKDNDQVTRRIDEDVTRLATVVDNLKTFIRNQAECDALKETATTYTDPVLNALEPLLRGRIGEPLSSEEYDLALKEAQERADEEIPPGHEDFRTKPPELAAGDYLLWVQLMAEARRRACDVLLVTGDVKKDWWTNRGYDIPPRPRGELVLELRQKAGVELYMLTPGELLTRAKELLDLEVAEGSVRDLEQLDETASEAPMEGVGWTAEALTTFMAELMARYPSRVKAIVAAAANGGFVDRETVYERAGYSPTRMLRGFTQPIGTLARDLQLAGVLQGGEPFLLTTVYGHSTDPSWAKGFRIPPEVIPLLREQYEGTELWWTGGRKASGNEHLGAGPD</sequence>
<name>A0ABV9G799_9ACTN</name>
<evidence type="ECO:0000259" key="1">
    <source>
        <dbReference type="Pfam" id="PF18476"/>
    </source>
</evidence>
<gene>
    <name evidence="2" type="ORF">ACFO9E_14615</name>
</gene>
<keyword evidence="3" id="KW-1185">Reference proteome</keyword>